<feature type="chain" id="PRO_5041765839" description="Lysophospholipase" evidence="9">
    <location>
        <begin position="24"/>
        <end position="942"/>
    </location>
</feature>
<accession>A0AAD6ZNV7</accession>
<evidence type="ECO:0000256" key="1">
    <source>
        <dbReference type="ARBA" id="ARBA00008780"/>
    </source>
</evidence>
<evidence type="ECO:0000259" key="11">
    <source>
        <dbReference type="PROSITE" id="PS51210"/>
    </source>
</evidence>
<comment type="caution">
    <text evidence="12">The sequence shown here is derived from an EMBL/GenBank/DDBJ whole genome shotgun (WGS) entry which is preliminary data.</text>
</comment>
<evidence type="ECO:0000313" key="13">
    <source>
        <dbReference type="Proteomes" id="UP001218218"/>
    </source>
</evidence>
<comment type="catalytic activity">
    <reaction evidence="9">
        <text>a 1-acyl-sn-glycero-3-phosphocholine + H2O = sn-glycerol 3-phosphocholine + a fatty acid + H(+)</text>
        <dbReference type="Rhea" id="RHEA:15177"/>
        <dbReference type="ChEBI" id="CHEBI:15377"/>
        <dbReference type="ChEBI" id="CHEBI:15378"/>
        <dbReference type="ChEBI" id="CHEBI:16870"/>
        <dbReference type="ChEBI" id="CHEBI:28868"/>
        <dbReference type="ChEBI" id="CHEBI:58168"/>
        <dbReference type="EC" id="3.1.1.5"/>
    </reaction>
</comment>
<protein>
    <recommendedName>
        <fullName evidence="2 9">Lysophospholipase</fullName>
        <ecNumber evidence="2 9">3.1.1.5</ecNumber>
    </recommendedName>
</protein>
<dbReference type="InterPro" id="IPR016035">
    <property type="entry name" value="Acyl_Trfase/lysoPLipase"/>
</dbReference>
<dbReference type="InterPro" id="IPR002642">
    <property type="entry name" value="LysoPLipase_cat_dom"/>
</dbReference>
<evidence type="ECO:0000256" key="8">
    <source>
        <dbReference type="PROSITE-ProRule" id="PRU00555"/>
    </source>
</evidence>
<dbReference type="SUPFAM" id="SSF52151">
    <property type="entry name" value="FabD/lysophospholipase-like"/>
    <property type="match status" value="1"/>
</dbReference>
<keyword evidence="13" id="KW-1185">Reference proteome</keyword>
<dbReference type="PANTHER" id="PTHR10728">
    <property type="entry name" value="CYTOSOLIC PHOSPHOLIPASE A2"/>
    <property type="match status" value="1"/>
</dbReference>
<keyword evidence="4 8" id="KW-0378">Hydrolase</keyword>
<dbReference type="EMBL" id="JARIHO010000036">
    <property type="protein sequence ID" value="KAJ7330805.1"/>
    <property type="molecule type" value="Genomic_DNA"/>
</dbReference>
<evidence type="ECO:0000256" key="9">
    <source>
        <dbReference type="RuleBase" id="RU362103"/>
    </source>
</evidence>
<dbReference type="PROSITE" id="PS51210">
    <property type="entry name" value="PLA2C"/>
    <property type="match status" value="1"/>
</dbReference>
<feature type="domain" description="PLA2c" evidence="11">
    <location>
        <begin position="31"/>
        <end position="561"/>
    </location>
</feature>
<dbReference type="Proteomes" id="UP001218218">
    <property type="component" value="Unassembled WGS sequence"/>
</dbReference>
<reference evidence="12" key="1">
    <citation type="submission" date="2023-03" db="EMBL/GenBank/DDBJ databases">
        <title>Massive genome expansion in bonnet fungi (Mycena s.s.) driven by repeated elements and novel gene families across ecological guilds.</title>
        <authorList>
            <consortium name="Lawrence Berkeley National Laboratory"/>
            <person name="Harder C.B."/>
            <person name="Miyauchi S."/>
            <person name="Viragh M."/>
            <person name="Kuo A."/>
            <person name="Thoen E."/>
            <person name="Andreopoulos B."/>
            <person name="Lu D."/>
            <person name="Skrede I."/>
            <person name="Drula E."/>
            <person name="Henrissat B."/>
            <person name="Morin E."/>
            <person name="Kohler A."/>
            <person name="Barry K."/>
            <person name="LaButti K."/>
            <person name="Morin E."/>
            <person name="Salamov A."/>
            <person name="Lipzen A."/>
            <person name="Mereny Z."/>
            <person name="Hegedus B."/>
            <person name="Baldrian P."/>
            <person name="Stursova M."/>
            <person name="Weitz H."/>
            <person name="Taylor A."/>
            <person name="Grigoriev I.V."/>
            <person name="Nagy L.G."/>
            <person name="Martin F."/>
            <person name="Kauserud H."/>
        </authorList>
    </citation>
    <scope>NUCLEOTIDE SEQUENCE</scope>
    <source>
        <strain evidence="12">CBHHK002</strain>
    </source>
</reference>
<keyword evidence="3 9" id="KW-0732">Signal</keyword>
<dbReference type="GO" id="GO:0004623">
    <property type="term" value="F:phospholipase A2 activity"/>
    <property type="evidence" value="ECO:0007669"/>
    <property type="project" value="TreeGrafter"/>
</dbReference>
<dbReference type="SMART" id="SM00022">
    <property type="entry name" value="PLAc"/>
    <property type="match status" value="1"/>
</dbReference>
<evidence type="ECO:0000256" key="3">
    <source>
        <dbReference type="ARBA" id="ARBA00022729"/>
    </source>
</evidence>
<keyword evidence="7" id="KW-0325">Glycoprotein</keyword>
<dbReference type="Gene3D" id="3.40.1090.10">
    <property type="entry name" value="Cytosolic phospholipase A2 catalytic domain"/>
    <property type="match status" value="1"/>
</dbReference>
<feature type="compositionally biased region" description="Basic residues" evidence="10">
    <location>
        <begin position="580"/>
        <end position="589"/>
    </location>
</feature>
<dbReference type="AlphaFoldDB" id="A0AAD6ZNV7"/>
<sequence>MKSAPSILAVALGGSAFAAGASAPTPPAYATCSSEVTYIRPASEGLSPGESNWLDSRRPQVVSALESYLTLAAIPGFDVSTYVSTLSANDSAVPVIGQAYSGGGTRATVTFIASLSPPAAEVRRLDGRDRKSVDARTGGLSQATTYVAGLSGGCIAIMALASNDFVDIQTLVTRGAFNNSDVPNSAYELLQLKANAGFNLSIADVMGIAEIFYPAKGVIGSTFSGLLSSAAYTNRSVPLPFLIMAEGIPQGLTGSNSYDGILFPINNATNQTIYEISPIEFGSWQGRAQAFTPTSLLGTPLRAGVPVNESECVTGWDSSAWVLGAATAAEADWVVIVDTNNTLGIFSRAESRQKRQELVYPPNETELIAESQVKELGAFITGILPAVLGLLANATIQEVGYGLVTNPFLGYDKSEAGLQEQATLALVDAGESVNTAAMAITNNVPFPKLPDVNTFLINNHTLAPVFFGCNEPEVPLLLYVADAPYSHTTRAMTKPTAVSGSDYDLSVSGTPNSDTPVSLDPKDDDRSSSIHITPPPPIKRKAPSRTEKQVPQKASKKATSDHESEITLSSNSEDDVVQPPKKKSRGKKAKGGETEALSHDKRHVARKPVLTYKLSNATTKVPATSLSTEDWKGCLQDVRQAESAKRAGVLIPVMILVTEQYLNSLSAKRGKAKPSIEKGRSKKPVILDLDHAESGDDDFDDGLGTMGHETKCMQQLDNQYGHCQTCGPAKFCKITVAGTHHHLSNGQRRAWAQALALGKNGVTLKTPPRDVAGQNLFGMFFKSMPREVGPPEPPMPNLFSGMMPQQMMGYPYMPWGLPGHSHMSQMPPIMPAVPSPFPHASTSALPAVIPSSDPPEMGALNPYPEIPTFLQELNGYNPRRNLLDYIAVFGALDYYHIDEIHKLGTAEELVRIAKITHGNATYIMAEVKNEIKRVDRCRKTLA</sequence>
<keyword evidence="12" id="KW-0808">Transferase</keyword>
<evidence type="ECO:0000256" key="7">
    <source>
        <dbReference type="ARBA" id="ARBA00023180"/>
    </source>
</evidence>
<evidence type="ECO:0000313" key="12">
    <source>
        <dbReference type="EMBL" id="KAJ7330805.1"/>
    </source>
</evidence>
<name>A0AAD6ZNV7_9AGAR</name>
<dbReference type="PANTHER" id="PTHR10728:SF33">
    <property type="entry name" value="LYSOPHOSPHOLIPASE 1-RELATED"/>
    <property type="match status" value="1"/>
</dbReference>
<keyword evidence="5 8" id="KW-0442">Lipid degradation</keyword>
<dbReference type="GO" id="GO:0005829">
    <property type="term" value="C:cytosol"/>
    <property type="evidence" value="ECO:0007669"/>
    <property type="project" value="TreeGrafter"/>
</dbReference>
<dbReference type="GO" id="GO:0046475">
    <property type="term" value="P:glycerophospholipid catabolic process"/>
    <property type="evidence" value="ECO:0007669"/>
    <property type="project" value="TreeGrafter"/>
</dbReference>
<organism evidence="12 13">
    <name type="scientific">Mycena albidolilacea</name>
    <dbReference type="NCBI Taxonomy" id="1033008"/>
    <lineage>
        <taxon>Eukaryota</taxon>
        <taxon>Fungi</taxon>
        <taxon>Dikarya</taxon>
        <taxon>Basidiomycota</taxon>
        <taxon>Agaricomycotina</taxon>
        <taxon>Agaricomycetes</taxon>
        <taxon>Agaricomycetidae</taxon>
        <taxon>Agaricales</taxon>
        <taxon>Marasmiineae</taxon>
        <taxon>Mycenaceae</taxon>
        <taxon>Mycena</taxon>
    </lineage>
</organism>
<evidence type="ECO:0000256" key="5">
    <source>
        <dbReference type="ARBA" id="ARBA00022963"/>
    </source>
</evidence>
<evidence type="ECO:0000256" key="2">
    <source>
        <dbReference type="ARBA" id="ARBA00013274"/>
    </source>
</evidence>
<proteinExistence type="inferred from homology"/>
<keyword evidence="6 8" id="KW-0443">Lipid metabolism</keyword>
<dbReference type="GO" id="GO:0016740">
    <property type="term" value="F:transferase activity"/>
    <property type="evidence" value="ECO:0007669"/>
    <property type="project" value="UniProtKB-KW"/>
</dbReference>
<feature type="signal peptide" evidence="9">
    <location>
        <begin position="1"/>
        <end position="23"/>
    </location>
</feature>
<dbReference type="GO" id="GO:0004622">
    <property type="term" value="F:phosphatidylcholine lysophospholipase activity"/>
    <property type="evidence" value="ECO:0007669"/>
    <property type="project" value="UniProtKB-EC"/>
</dbReference>
<feature type="region of interest" description="Disordered" evidence="10">
    <location>
        <begin position="496"/>
        <end position="600"/>
    </location>
</feature>
<feature type="compositionally biased region" description="Polar residues" evidence="10">
    <location>
        <begin position="507"/>
        <end position="516"/>
    </location>
</feature>
<feature type="compositionally biased region" description="Basic and acidic residues" evidence="10">
    <location>
        <begin position="590"/>
        <end position="599"/>
    </location>
</feature>
<dbReference type="Pfam" id="PF01735">
    <property type="entry name" value="PLA2_B"/>
    <property type="match status" value="1"/>
</dbReference>
<comment type="similarity">
    <text evidence="1 9">Belongs to the lysophospholipase family.</text>
</comment>
<evidence type="ECO:0000256" key="10">
    <source>
        <dbReference type="SAM" id="MobiDB-lite"/>
    </source>
</evidence>
<evidence type="ECO:0000256" key="6">
    <source>
        <dbReference type="ARBA" id="ARBA00023098"/>
    </source>
</evidence>
<dbReference type="EC" id="3.1.1.5" evidence="2 9"/>
<evidence type="ECO:0000256" key="4">
    <source>
        <dbReference type="ARBA" id="ARBA00022801"/>
    </source>
</evidence>
<gene>
    <name evidence="12" type="ORF">DFH08DRAFT_940136</name>
</gene>